<evidence type="ECO:0000313" key="9">
    <source>
        <dbReference type="Proteomes" id="UP000740883"/>
    </source>
</evidence>
<evidence type="ECO:0000256" key="4">
    <source>
        <dbReference type="ARBA" id="ARBA00022759"/>
    </source>
</evidence>
<dbReference type="SUPFAM" id="SSF56672">
    <property type="entry name" value="DNA/RNA polymerases"/>
    <property type="match status" value="1"/>
</dbReference>
<dbReference type="SUPFAM" id="SSF53098">
    <property type="entry name" value="Ribonuclease H-like"/>
    <property type="match status" value="1"/>
</dbReference>
<sequence length="317" mass="35864">MLAIVKALDHFRSIILGTRIIVKTDHNNLIYITKCQTNRAQRWKILLDGFGVELEHVKGSENVGADHLSRCLLANTSSSATNIKNLLEDLSLVTGGQNELDKQDNNKIIFGHSYKIDKRNRIMVPESYTETFLQKAHEIFAHPGIHRLSRTLSEAFNIKGLFKRIKLLTNECAQCQFNKSSQLNYGKLNGFLTASKPFEKIAVDILGPLEKDHFSSQKDTGKIMLLVIIDIFSKWIRIVPMSKVTSKAVEKVITKEWFESYGIPKSLTSDQGRQFISNEFIDFLVKNNVEHNISSAYNPTGNSVVERANRVIGTSLR</sequence>
<reference evidence="8 9" key="1">
    <citation type="journal article" date="2020" name="Genome Biol. Evol.">
        <title>Comparative genomics of strictly vertically transmitted, feminizing microsporidia endosymbionts of amphipod crustaceans.</title>
        <authorList>
            <person name="Cormier A."/>
            <person name="Chebbi M.A."/>
            <person name="Giraud I."/>
            <person name="Wattier R."/>
            <person name="Teixeira M."/>
            <person name="Gilbert C."/>
            <person name="Rigaud T."/>
            <person name="Cordaux R."/>
        </authorList>
    </citation>
    <scope>NUCLEOTIDE SEQUENCE [LARGE SCALE GENOMIC DNA]</scope>
    <source>
        <strain evidence="8 9">Ou3-Ou53</strain>
    </source>
</reference>
<dbReference type="Pfam" id="PF17917">
    <property type="entry name" value="RT_RNaseH"/>
    <property type="match status" value="1"/>
</dbReference>
<dbReference type="InterPro" id="IPR043502">
    <property type="entry name" value="DNA/RNA_pol_sf"/>
</dbReference>
<dbReference type="EMBL" id="SBJO01000119">
    <property type="protein sequence ID" value="KAF9762932.1"/>
    <property type="molecule type" value="Genomic_DNA"/>
</dbReference>
<dbReference type="GO" id="GO:0015074">
    <property type="term" value="P:DNA integration"/>
    <property type="evidence" value="ECO:0007669"/>
    <property type="project" value="InterPro"/>
</dbReference>
<dbReference type="Proteomes" id="UP000740883">
    <property type="component" value="Unassembled WGS sequence"/>
</dbReference>
<dbReference type="PROSITE" id="PS50994">
    <property type="entry name" value="INTEGRASE"/>
    <property type="match status" value="1"/>
</dbReference>
<protein>
    <submittedName>
        <fullName evidence="8">Transposon Tf2-11 polyprotein</fullName>
    </submittedName>
</protein>
<evidence type="ECO:0000256" key="2">
    <source>
        <dbReference type="ARBA" id="ARBA00022695"/>
    </source>
</evidence>
<keyword evidence="1" id="KW-0808">Transferase</keyword>
<dbReference type="AlphaFoldDB" id="A0A9P6GY48"/>
<dbReference type="InterPro" id="IPR041373">
    <property type="entry name" value="RT_RNaseH"/>
</dbReference>
<evidence type="ECO:0000313" key="8">
    <source>
        <dbReference type="EMBL" id="KAF9762932.1"/>
    </source>
</evidence>
<keyword evidence="3" id="KW-0540">Nuclease</keyword>
<dbReference type="InterPro" id="IPR001584">
    <property type="entry name" value="Integrase_cat-core"/>
</dbReference>
<dbReference type="GO" id="GO:0016787">
    <property type="term" value="F:hydrolase activity"/>
    <property type="evidence" value="ECO:0007669"/>
    <property type="project" value="UniProtKB-KW"/>
</dbReference>
<dbReference type="InterPro" id="IPR041588">
    <property type="entry name" value="Integrase_H2C2"/>
</dbReference>
<evidence type="ECO:0000256" key="3">
    <source>
        <dbReference type="ARBA" id="ARBA00022722"/>
    </source>
</evidence>
<gene>
    <name evidence="8" type="primary">Tf2-11_13</name>
    <name evidence="8" type="ORF">NGRA_1656</name>
</gene>
<dbReference type="InterPro" id="IPR050951">
    <property type="entry name" value="Retrovirus_Pol_polyprotein"/>
</dbReference>
<dbReference type="GO" id="GO:0005634">
    <property type="term" value="C:nucleus"/>
    <property type="evidence" value="ECO:0007669"/>
    <property type="project" value="UniProtKB-ARBA"/>
</dbReference>
<dbReference type="PANTHER" id="PTHR37984">
    <property type="entry name" value="PROTEIN CBG26694"/>
    <property type="match status" value="1"/>
</dbReference>
<comment type="caution">
    <text evidence="8">The sequence shown here is derived from an EMBL/GenBank/DDBJ whole genome shotgun (WGS) entry which is preliminary data.</text>
</comment>
<dbReference type="Gene3D" id="3.30.420.10">
    <property type="entry name" value="Ribonuclease H-like superfamily/Ribonuclease H"/>
    <property type="match status" value="1"/>
</dbReference>
<dbReference type="InterPro" id="IPR036397">
    <property type="entry name" value="RNaseH_sf"/>
</dbReference>
<dbReference type="GO" id="GO:0004519">
    <property type="term" value="F:endonuclease activity"/>
    <property type="evidence" value="ECO:0007669"/>
    <property type="project" value="UniProtKB-KW"/>
</dbReference>
<keyword evidence="4" id="KW-0255">Endonuclease</keyword>
<keyword evidence="5" id="KW-0378">Hydrolase</keyword>
<evidence type="ECO:0000259" key="7">
    <source>
        <dbReference type="PROSITE" id="PS50994"/>
    </source>
</evidence>
<evidence type="ECO:0000256" key="5">
    <source>
        <dbReference type="ARBA" id="ARBA00022801"/>
    </source>
</evidence>
<keyword evidence="6" id="KW-0695">RNA-directed DNA polymerase</keyword>
<dbReference type="OrthoDB" id="2186513at2759"/>
<dbReference type="GO" id="GO:0003676">
    <property type="term" value="F:nucleic acid binding"/>
    <property type="evidence" value="ECO:0007669"/>
    <property type="project" value="InterPro"/>
</dbReference>
<name>A0A9P6GY48_9MICR</name>
<evidence type="ECO:0000256" key="1">
    <source>
        <dbReference type="ARBA" id="ARBA00022679"/>
    </source>
</evidence>
<dbReference type="Gene3D" id="1.10.340.70">
    <property type="match status" value="1"/>
</dbReference>
<dbReference type="Pfam" id="PF17921">
    <property type="entry name" value="Integrase_H2C2"/>
    <property type="match status" value="1"/>
</dbReference>
<dbReference type="GO" id="GO:0003964">
    <property type="term" value="F:RNA-directed DNA polymerase activity"/>
    <property type="evidence" value="ECO:0007669"/>
    <property type="project" value="UniProtKB-KW"/>
</dbReference>
<keyword evidence="2" id="KW-0548">Nucleotidyltransferase</keyword>
<feature type="domain" description="Integrase catalytic" evidence="7">
    <location>
        <begin position="193"/>
        <end position="317"/>
    </location>
</feature>
<keyword evidence="9" id="KW-1185">Reference proteome</keyword>
<evidence type="ECO:0000256" key="6">
    <source>
        <dbReference type="ARBA" id="ARBA00022918"/>
    </source>
</evidence>
<dbReference type="InterPro" id="IPR012337">
    <property type="entry name" value="RNaseH-like_sf"/>
</dbReference>
<proteinExistence type="predicted"/>
<dbReference type="Pfam" id="PF00665">
    <property type="entry name" value="rve"/>
    <property type="match status" value="1"/>
</dbReference>
<accession>A0A9P6GY48</accession>
<dbReference type="PANTHER" id="PTHR37984:SF5">
    <property type="entry name" value="PROTEIN NYNRIN-LIKE"/>
    <property type="match status" value="1"/>
</dbReference>
<organism evidence="8 9">
    <name type="scientific">Nosema granulosis</name>
    <dbReference type="NCBI Taxonomy" id="83296"/>
    <lineage>
        <taxon>Eukaryota</taxon>
        <taxon>Fungi</taxon>
        <taxon>Fungi incertae sedis</taxon>
        <taxon>Microsporidia</taxon>
        <taxon>Nosematidae</taxon>
        <taxon>Nosema</taxon>
    </lineage>
</organism>